<dbReference type="RefSeq" id="WP_188763608.1">
    <property type="nucleotide sequence ID" value="NZ_BMJM01000011.1"/>
</dbReference>
<evidence type="ECO:0000313" key="4">
    <source>
        <dbReference type="Proteomes" id="UP000635071"/>
    </source>
</evidence>
<gene>
    <name evidence="3" type="ORF">GCM10011529_27000</name>
</gene>
<evidence type="ECO:0000259" key="2">
    <source>
        <dbReference type="Pfam" id="PF04773"/>
    </source>
</evidence>
<dbReference type="EMBL" id="BMJM01000011">
    <property type="protein sequence ID" value="GGE19093.1"/>
    <property type="molecule type" value="Genomic_DNA"/>
</dbReference>
<dbReference type="Gene3D" id="2.60.40.10">
    <property type="entry name" value="Immunoglobulins"/>
    <property type="match status" value="1"/>
</dbReference>
<feature type="chain" id="PRO_5036903927" evidence="1">
    <location>
        <begin position="26"/>
        <end position="444"/>
    </location>
</feature>
<feature type="domain" description="FecR protein" evidence="2">
    <location>
        <begin position="128"/>
        <end position="228"/>
    </location>
</feature>
<proteinExistence type="predicted"/>
<organism evidence="3 4">
    <name type="scientific">Sandarakinorhabdus glacialis</name>
    <dbReference type="NCBI Taxonomy" id="1614636"/>
    <lineage>
        <taxon>Bacteria</taxon>
        <taxon>Pseudomonadati</taxon>
        <taxon>Pseudomonadota</taxon>
        <taxon>Alphaproteobacteria</taxon>
        <taxon>Sphingomonadales</taxon>
        <taxon>Sphingosinicellaceae</taxon>
        <taxon>Sandarakinorhabdus</taxon>
    </lineage>
</organism>
<dbReference type="AlphaFoldDB" id="A0A917EAY8"/>
<dbReference type="Pfam" id="PF04773">
    <property type="entry name" value="FecR"/>
    <property type="match status" value="1"/>
</dbReference>
<evidence type="ECO:0000313" key="3">
    <source>
        <dbReference type="EMBL" id="GGE19093.1"/>
    </source>
</evidence>
<feature type="signal peptide" evidence="1">
    <location>
        <begin position="1"/>
        <end position="25"/>
    </location>
</feature>
<dbReference type="InterPro" id="IPR013783">
    <property type="entry name" value="Ig-like_fold"/>
</dbReference>
<evidence type="ECO:0000256" key="1">
    <source>
        <dbReference type="SAM" id="SignalP"/>
    </source>
</evidence>
<accession>A0A917EAY8</accession>
<comment type="caution">
    <text evidence="3">The sequence shown here is derived from an EMBL/GenBank/DDBJ whole genome shotgun (WGS) entry which is preliminary data.</text>
</comment>
<sequence length="444" mass="46744">MKFARGVLAVGMVPLVAGMVPLAAAAPVKQNLATAKAPPPAVHVVAAGETLIGLGERVLARARDWRVVARVNRVGDPRRLPVGKMLVIPDRLLRREAQVANVVAFSGNVGLEPGGPTRLGAQIGAGGRITTGANSFVTLGLADGSRVTLPSQSVVRIETLDRLALGGRLERRFVVEQGRSDFGVSPRQNAGDRFLVKTPVAVAAVRGTEFRVKHIGAISVISVVEGNVASRPHALAGETSVPAGSAAVHDAGSARTKALLPAPALLRPGKVQDDAELVFAVHGAGVRRLVQLARDAGFVDLFAETETNDGEVRFAGIANGTIYVRVTAVDAEGVEGLPSSYEVERFLSGVDAEAGEVPGKPRRTLFRWQPTGSGTRSYDFVLARDAALTDRIVDAPGLAGTEIGLTALPPGVWYWRITVTAIEGGKRFVKELPVRTLTIARPER</sequence>
<protein>
    <submittedName>
        <fullName evidence="3">Peptidoglycan-binding protein LysM</fullName>
    </submittedName>
</protein>
<dbReference type="Proteomes" id="UP000635071">
    <property type="component" value="Unassembled WGS sequence"/>
</dbReference>
<keyword evidence="1" id="KW-0732">Signal</keyword>
<keyword evidence="4" id="KW-1185">Reference proteome</keyword>
<name>A0A917EAY8_9SPHN</name>
<dbReference type="PANTHER" id="PTHR38731">
    <property type="entry name" value="LIPL45-RELATED LIPOPROTEIN-RELATED"/>
    <property type="match status" value="1"/>
</dbReference>
<reference evidence="3" key="1">
    <citation type="journal article" date="2014" name="Int. J. Syst. Evol. Microbiol.">
        <title>Complete genome sequence of Corynebacterium casei LMG S-19264T (=DSM 44701T), isolated from a smear-ripened cheese.</title>
        <authorList>
            <consortium name="US DOE Joint Genome Institute (JGI-PGF)"/>
            <person name="Walter F."/>
            <person name="Albersmeier A."/>
            <person name="Kalinowski J."/>
            <person name="Ruckert C."/>
        </authorList>
    </citation>
    <scope>NUCLEOTIDE SEQUENCE</scope>
    <source>
        <strain evidence="3">CGMCC 1.15519</strain>
    </source>
</reference>
<reference evidence="3" key="2">
    <citation type="submission" date="2020-09" db="EMBL/GenBank/DDBJ databases">
        <authorList>
            <person name="Sun Q."/>
            <person name="Zhou Y."/>
        </authorList>
    </citation>
    <scope>NUCLEOTIDE SEQUENCE</scope>
    <source>
        <strain evidence="3">CGMCC 1.15519</strain>
    </source>
</reference>
<dbReference type="Gene3D" id="2.60.120.1440">
    <property type="match status" value="1"/>
</dbReference>
<dbReference type="InterPro" id="IPR006860">
    <property type="entry name" value="FecR"/>
</dbReference>